<dbReference type="EMBL" id="JACATI010000004">
    <property type="protein sequence ID" value="NWJ20335.1"/>
    <property type="molecule type" value="Genomic_DNA"/>
</dbReference>
<accession>A0A7K4MA23</accession>
<name>A0A7K4MA23_9ARCH</name>
<proteinExistence type="predicted"/>
<evidence type="ECO:0000313" key="1">
    <source>
        <dbReference type="EMBL" id="NWJ20335.1"/>
    </source>
</evidence>
<sequence length="135" mass="15371">MGFPYLDLLEKALKISPDIRFATVCNMLGEVKYSEHRPNAKNLLTQRESLKSIESASRAWSVRNEFASKIGKGKFVIAQYGKIARIVVPLDKDHLLYLTTTKNADHTKIAKKATKLKLGKIKKSTKSREKLFFPY</sequence>
<comment type="caution">
    <text evidence="1">The sequence shown here is derived from an EMBL/GenBank/DDBJ whole genome shotgun (WGS) entry which is preliminary data.</text>
</comment>
<organism evidence="1 2">
    <name type="scientific">Marine Group I thaumarchaeote</name>
    <dbReference type="NCBI Taxonomy" id="2511932"/>
    <lineage>
        <taxon>Archaea</taxon>
        <taxon>Nitrososphaerota</taxon>
        <taxon>Marine Group I</taxon>
    </lineage>
</organism>
<dbReference type="Proteomes" id="UP000587702">
    <property type="component" value="Unassembled WGS sequence"/>
</dbReference>
<reference evidence="1 2" key="1">
    <citation type="journal article" date="2019" name="Environ. Microbiol.">
        <title>Genomics insights into ecotype formation of ammonia-oxidizing archaea in the deep ocean.</title>
        <authorList>
            <person name="Wang Y."/>
            <person name="Huang J.M."/>
            <person name="Cui G.J."/>
            <person name="Nunoura T."/>
            <person name="Takaki Y."/>
            <person name="Li W.L."/>
            <person name="Li J."/>
            <person name="Gao Z.M."/>
            <person name="Takai K."/>
            <person name="Zhang A.Q."/>
            <person name="Stepanauskas R."/>
        </authorList>
    </citation>
    <scope>NUCLEOTIDE SEQUENCE [LARGE SCALE GENOMIC DNA]</scope>
    <source>
        <strain evidence="1 2">L14</strain>
    </source>
</reference>
<evidence type="ECO:0000313" key="2">
    <source>
        <dbReference type="Proteomes" id="UP000587702"/>
    </source>
</evidence>
<dbReference type="AlphaFoldDB" id="A0A7K4MA23"/>
<gene>
    <name evidence="1" type="ORF">HX860_04605</name>
</gene>
<protein>
    <submittedName>
        <fullName evidence="1">Uncharacterized protein</fullName>
    </submittedName>
</protein>